<dbReference type="Gene3D" id="2.30.30.40">
    <property type="entry name" value="SH3 Domains"/>
    <property type="match status" value="1"/>
</dbReference>
<feature type="domain" description="SH3" evidence="2">
    <location>
        <begin position="60"/>
        <end position="116"/>
    </location>
</feature>
<dbReference type="SMART" id="SM00326">
    <property type="entry name" value="SH3"/>
    <property type="match status" value="2"/>
</dbReference>
<reference evidence="3 4" key="1">
    <citation type="journal article" date="2016" name="Front. Microbiol.">
        <title>Genomic Resource of Rice Seed Associated Bacteria.</title>
        <authorList>
            <person name="Midha S."/>
            <person name="Bansal K."/>
            <person name="Sharma S."/>
            <person name="Kumar N."/>
            <person name="Patil P.P."/>
            <person name="Chaudhry V."/>
            <person name="Patil P.B."/>
        </authorList>
    </citation>
    <scope>NUCLEOTIDE SEQUENCE [LARGE SCALE GENOMIC DNA]</scope>
    <source>
        <strain evidence="3 4">RSA13</strain>
    </source>
</reference>
<dbReference type="InterPro" id="IPR014593">
    <property type="entry name" value="UCP034961_SH3_2"/>
</dbReference>
<dbReference type="Pfam" id="PF07653">
    <property type="entry name" value="SH3_2"/>
    <property type="match status" value="2"/>
</dbReference>
<dbReference type="InterPro" id="IPR001452">
    <property type="entry name" value="SH3_domain"/>
</dbReference>
<evidence type="ECO:0000259" key="2">
    <source>
        <dbReference type="PROSITE" id="PS50002"/>
    </source>
</evidence>
<dbReference type="PROSITE" id="PS50002">
    <property type="entry name" value="SH3"/>
    <property type="match status" value="1"/>
</dbReference>
<organism evidence="3 4">
    <name type="scientific">Pantoea stewartii</name>
    <dbReference type="NCBI Taxonomy" id="66269"/>
    <lineage>
        <taxon>Bacteria</taxon>
        <taxon>Pseudomonadati</taxon>
        <taxon>Pseudomonadota</taxon>
        <taxon>Gammaproteobacteria</taxon>
        <taxon>Enterobacterales</taxon>
        <taxon>Erwiniaceae</taxon>
        <taxon>Pantoea</taxon>
    </lineage>
</organism>
<evidence type="ECO:0000313" key="3">
    <source>
        <dbReference type="EMBL" id="KTS95059.1"/>
    </source>
</evidence>
<proteinExistence type="predicted"/>
<dbReference type="InterPro" id="IPR036028">
    <property type="entry name" value="SH3-like_dom_sf"/>
</dbReference>
<name>A0AB34VCD8_9GAMM</name>
<gene>
    <name evidence="3" type="ORF">RSA13_17070</name>
</gene>
<evidence type="ECO:0000313" key="4">
    <source>
        <dbReference type="Proteomes" id="UP000072520"/>
    </source>
</evidence>
<dbReference type="AlphaFoldDB" id="A0AB34VCD8"/>
<evidence type="ECO:0000256" key="1">
    <source>
        <dbReference type="ARBA" id="ARBA00022443"/>
    </source>
</evidence>
<dbReference type="PIRSF" id="PIRSF034961">
    <property type="entry name" value="UCP034961_SH3_2"/>
    <property type="match status" value="1"/>
</dbReference>
<protein>
    <submittedName>
        <fullName evidence="3">Variant SH3 domain protein</fullName>
    </submittedName>
</protein>
<sequence length="116" mass="13134">MRQRACVIKRYVSAYPDPLFVEAGDVAVVSHCDLAWRGWLWIILPGGKAGWAPQQYFSLRSPNQVICRQTYNAQELTVSPGERVSVTTSLNDWYWAERASGECGWVPGECIRLLDD</sequence>
<comment type="caution">
    <text evidence="3">The sequence shown here is derived from an EMBL/GenBank/DDBJ whole genome shotgun (WGS) entry which is preliminary data.</text>
</comment>
<dbReference type="EMBL" id="LDSI01000025">
    <property type="protein sequence ID" value="KTS95059.1"/>
    <property type="molecule type" value="Genomic_DNA"/>
</dbReference>
<dbReference type="Proteomes" id="UP000072520">
    <property type="component" value="Unassembled WGS sequence"/>
</dbReference>
<accession>A0AB34VCD8</accession>
<keyword evidence="1" id="KW-0728">SH3 domain</keyword>
<dbReference type="SUPFAM" id="SSF50044">
    <property type="entry name" value="SH3-domain"/>
    <property type="match status" value="2"/>
</dbReference>